<comment type="caution">
    <text evidence="1">The sequence shown here is derived from an EMBL/GenBank/DDBJ whole genome shotgun (WGS) entry which is preliminary data.</text>
</comment>
<evidence type="ECO:0000313" key="1">
    <source>
        <dbReference type="EMBL" id="MFC6906835.1"/>
    </source>
</evidence>
<dbReference type="InterPro" id="IPR003208">
    <property type="entry name" value="Dehydtase/Dehydtase_re"/>
</dbReference>
<name>A0ABD5V9M8_9EURY</name>
<dbReference type="Pfam" id="PF02288">
    <property type="entry name" value="Dehydratase_MU"/>
    <property type="match status" value="1"/>
</dbReference>
<dbReference type="RefSeq" id="WP_340605419.1">
    <property type="nucleotide sequence ID" value="NZ_JBBMXV010000006.1"/>
</dbReference>
<dbReference type="Gene3D" id="3.40.50.10150">
    <property type="entry name" value="B12-dependent dehydatase associated subunit"/>
    <property type="match status" value="1"/>
</dbReference>
<gene>
    <name evidence="1" type="ORF">ACFQGH_16705</name>
</gene>
<protein>
    <submittedName>
        <fullName evidence="1">Glycerol dehydratase reactivase beta/small subunit family protein</fullName>
    </submittedName>
</protein>
<dbReference type="InterPro" id="IPR010254">
    <property type="entry name" value="B12-dep_deHydtase_bsu"/>
</dbReference>
<accession>A0ABD5V9M8</accession>
<evidence type="ECO:0000313" key="2">
    <source>
        <dbReference type="Proteomes" id="UP001596312"/>
    </source>
</evidence>
<sequence length="128" mass="14117">MTDQQAKPVASDGVPQIVIRYVENEHSLVEYIEYGIEEEGVPWRKQPLEDDADQPKNSATELAYQAASDSGLKIGIGVSRDKTLTLHHARLPIDKPVLSVIDPTNSQARTTGTNAARLAKRMPLRVID</sequence>
<dbReference type="Proteomes" id="UP001596312">
    <property type="component" value="Unassembled WGS sequence"/>
</dbReference>
<organism evidence="1 2">
    <name type="scientific">Halalkalicoccus tibetensis</name>
    <dbReference type="NCBI Taxonomy" id="175632"/>
    <lineage>
        <taxon>Archaea</taxon>
        <taxon>Methanobacteriati</taxon>
        <taxon>Methanobacteriota</taxon>
        <taxon>Stenosarchaea group</taxon>
        <taxon>Halobacteria</taxon>
        <taxon>Halobacteriales</taxon>
        <taxon>Halococcaceae</taxon>
        <taxon>Halalkalicoccus</taxon>
    </lineage>
</organism>
<proteinExistence type="predicted"/>
<keyword evidence="2" id="KW-1185">Reference proteome</keyword>
<dbReference type="AlphaFoldDB" id="A0ABD5V9M8"/>
<dbReference type="SUPFAM" id="SSF52968">
    <property type="entry name" value="B12-dependent dehydatase associated subunit"/>
    <property type="match status" value="1"/>
</dbReference>
<dbReference type="EMBL" id="JBHSXQ010000006">
    <property type="protein sequence ID" value="MFC6906835.1"/>
    <property type="molecule type" value="Genomic_DNA"/>
</dbReference>
<reference evidence="1 2" key="1">
    <citation type="journal article" date="2019" name="Int. J. Syst. Evol. Microbiol.">
        <title>The Global Catalogue of Microorganisms (GCM) 10K type strain sequencing project: providing services to taxonomists for standard genome sequencing and annotation.</title>
        <authorList>
            <consortium name="The Broad Institute Genomics Platform"/>
            <consortium name="The Broad Institute Genome Sequencing Center for Infectious Disease"/>
            <person name="Wu L."/>
            <person name="Ma J."/>
        </authorList>
    </citation>
    <scope>NUCLEOTIDE SEQUENCE [LARGE SCALE GENOMIC DNA]</scope>
    <source>
        <strain evidence="1 2">CGMCC 1.3240</strain>
    </source>
</reference>